<evidence type="ECO:0000313" key="2">
    <source>
        <dbReference type="EMBL" id="KKB59397.1"/>
    </source>
</evidence>
<sequence length="598" mass="65981">MHTKHSHLSKIRTAATILCAALFLCTCSYERIPDDGDNNGQDDEYTTVTLKVATASNEHTLSTKGLTADEENAINNLYILAFQLDKNDNLTYRLKYFATGTPVIGSGSGDFTFTLRCSVSGADTKLLLVANQNPFSKVQMGMAYNDVQGVLTNGELGTALAFADTGIPMIGFAGDSSDSPLEIKHNMTPPTAHLLRAVARVDVGVGTYNKDYDVWDKGSVSFNLTHVYVYKPQDRYALLPQTVKYNMQIPYVDTASPAGSVSAHNFEYTGAAITSDTYCKSEIYIPEFAFGGGKVYDTNHEKRMALVIGGDYKGTTYFYRIDFTDQPTNVAGTELQDVLRNKIYRFTITNVSLPGYTTADAAYSGKPVGLSFTTSVIPWQDGASGSPNPDMLVRMNFNGINGTKTNGRMTDKVTNLPVDITIKEKTPYFMTDDWREKGMLHYNDLLGEVADNTYNGTGNGGWYTGPQDACNREGPYAKLVIAPDNAAENVQWRETLQGAPRKSRVLNAKKACWDYRGQGRSDWRLPRLSELCLLWLNKEAINQSKGFTSLGVTTQAYWTGTEGNQKGDDRAYAVNARGEISLNSKTDRFSIRCVREVR</sequence>
<dbReference type="HOGENOM" id="CLU_468255_0_0_10"/>
<gene>
    <name evidence="2" type="ORF">HMPREF1536_00946</name>
</gene>
<accession>A0A0F5JPP9</accession>
<dbReference type="EMBL" id="AQHW01000005">
    <property type="protein sequence ID" value="KKB59397.1"/>
    <property type="molecule type" value="Genomic_DNA"/>
</dbReference>
<organism evidence="2 3">
    <name type="scientific">Parabacteroides gordonii MS-1 = DSM 23371</name>
    <dbReference type="NCBI Taxonomy" id="1203610"/>
    <lineage>
        <taxon>Bacteria</taxon>
        <taxon>Pseudomonadati</taxon>
        <taxon>Bacteroidota</taxon>
        <taxon>Bacteroidia</taxon>
        <taxon>Bacteroidales</taxon>
        <taxon>Tannerellaceae</taxon>
        <taxon>Parabacteroides</taxon>
    </lineage>
</organism>
<dbReference type="STRING" id="1203610.HMPREF1536_00946"/>
<evidence type="ECO:0000259" key="1">
    <source>
        <dbReference type="Pfam" id="PF07603"/>
    </source>
</evidence>
<name>A0A0F5JPP9_9BACT</name>
<reference evidence="2 3" key="1">
    <citation type="submission" date="2013-04" db="EMBL/GenBank/DDBJ databases">
        <title>The Genome Sequence of Parabacteroides gordonii DSM 23371.</title>
        <authorList>
            <consortium name="The Broad Institute Genomics Platform"/>
            <person name="Earl A."/>
            <person name="Ward D."/>
            <person name="Feldgarden M."/>
            <person name="Gevers D."/>
            <person name="Martens E."/>
            <person name="Sakamoto M."/>
            <person name="Benno Y."/>
            <person name="Suzuki N."/>
            <person name="Matsunaga N."/>
            <person name="Koshihara K."/>
            <person name="Seki M."/>
            <person name="Komiya H."/>
            <person name="Walker B."/>
            <person name="Young S."/>
            <person name="Zeng Q."/>
            <person name="Gargeya S."/>
            <person name="Fitzgerald M."/>
            <person name="Haas B."/>
            <person name="Abouelleil A."/>
            <person name="Allen A.W."/>
            <person name="Alvarado L."/>
            <person name="Arachchi H.M."/>
            <person name="Berlin A.M."/>
            <person name="Chapman S.B."/>
            <person name="Gainer-Dewar J."/>
            <person name="Goldberg J."/>
            <person name="Griggs A."/>
            <person name="Gujja S."/>
            <person name="Hansen M."/>
            <person name="Howarth C."/>
            <person name="Imamovic A."/>
            <person name="Ireland A."/>
            <person name="Larimer J."/>
            <person name="McCowan C."/>
            <person name="Murphy C."/>
            <person name="Pearson M."/>
            <person name="Poon T.W."/>
            <person name="Priest M."/>
            <person name="Roberts A."/>
            <person name="Saif S."/>
            <person name="Shea T."/>
            <person name="Sisk P."/>
            <person name="Sykes S."/>
            <person name="Wortman J."/>
            <person name="Nusbaum C."/>
            <person name="Birren B."/>
        </authorList>
    </citation>
    <scope>NUCLEOTIDE SEQUENCE [LARGE SCALE GENOMIC DNA]</scope>
    <source>
        <strain evidence="2 3">MS-1</strain>
    </source>
</reference>
<dbReference type="Pfam" id="PF07603">
    <property type="entry name" value="Lcl_C"/>
    <property type="match status" value="1"/>
</dbReference>
<evidence type="ECO:0000313" key="3">
    <source>
        <dbReference type="Proteomes" id="UP000033035"/>
    </source>
</evidence>
<dbReference type="PATRIC" id="fig|1203610.3.peg.970"/>
<dbReference type="RefSeq" id="WP_028726879.1">
    <property type="nucleotide sequence ID" value="NZ_AUAE01000011.1"/>
</dbReference>
<feature type="domain" description="Lcl C-terminal" evidence="1">
    <location>
        <begin position="489"/>
        <end position="595"/>
    </location>
</feature>
<dbReference type="InterPro" id="IPR011460">
    <property type="entry name" value="Lcl_C"/>
</dbReference>
<proteinExistence type="predicted"/>
<protein>
    <recommendedName>
        <fullName evidence="1">Lcl C-terminal domain-containing protein</fullName>
    </recommendedName>
</protein>
<dbReference type="Gene3D" id="2.60.40.2580">
    <property type="match status" value="1"/>
</dbReference>
<dbReference type="Proteomes" id="UP000033035">
    <property type="component" value="Unassembled WGS sequence"/>
</dbReference>
<keyword evidence="3" id="KW-1185">Reference proteome</keyword>
<dbReference type="AlphaFoldDB" id="A0A0F5JPP9"/>
<comment type="caution">
    <text evidence="2">The sequence shown here is derived from an EMBL/GenBank/DDBJ whole genome shotgun (WGS) entry which is preliminary data.</text>
</comment>